<organism evidence="3 4">
    <name type="scientific">Pantherophis guttatus</name>
    <name type="common">Corn snake</name>
    <name type="synonym">Elaphe guttata</name>
    <dbReference type="NCBI Taxonomy" id="94885"/>
    <lineage>
        <taxon>Eukaryota</taxon>
        <taxon>Metazoa</taxon>
        <taxon>Chordata</taxon>
        <taxon>Craniata</taxon>
        <taxon>Vertebrata</taxon>
        <taxon>Euteleostomi</taxon>
        <taxon>Lepidosauria</taxon>
        <taxon>Squamata</taxon>
        <taxon>Bifurcata</taxon>
        <taxon>Unidentata</taxon>
        <taxon>Episquamata</taxon>
        <taxon>Toxicofera</taxon>
        <taxon>Serpentes</taxon>
        <taxon>Colubroidea</taxon>
        <taxon>Colubridae</taxon>
        <taxon>Colubrinae</taxon>
        <taxon>Pantherophis</taxon>
    </lineage>
</organism>
<keyword evidence="2" id="KW-0812">Transmembrane</keyword>
<dbReference type="AlphaFoldDB" id="A0A6P9CAV8"/>
<accession>A0A6P9CAV8</accession>
<evidence type="ECO:0000313" key="3">
    <source>
        <dbReference type="Proteomes" id="UP001652622"/>
    </source>
</evidence>
<evidence type="ECO:0000256" key="2">
    <source>
        <dbReference type="SAM" id="Phobius"/>
    </source>
</evidence>
<dbReference type="OMA" id="QAANPDC"/>
<gene>
    <name evidence="4" type="primary">LOC117669500</name>
</gene>
<keyword evidence="2" id="KW-0472">Membrane</keyword>
<reference evidence="4" key="1">
    <citation type="submission" date="2025-08" db="UniProtKB">
        <authorList>
            <consortium name="RefSeq"/>
        </authorList>
    </citation>
    <scope>IDENTIFICATION</scope>
    <source>
        <tissue evidence="4">Blood</tissue>
    </source>
</reference>
<dbReference type="RefSeq" id="XP_034279899.1">
    <property type="nucleotide sequence ID" value="XM_034424008.2"/>
</dbReference>
<name>A0A6P9CAV8_PANGU</name>
<protein>
    <submittedName>
        <fullName evidence="4">Uncharacterized protein LOC117669500 isoform X1</fullName>
    </submittedName>
</protein>
<dbReference type="KEGG" id="pgut:117669500"/>
<proteinExistence type="predicted"/>
<evidence type="ECO:0000313" key="4">
    <source>
        <dbReference type="RefSeq" id="XP_034279899.1"/>
    </source>
</evidence>
<sequence length="276" mass="31545">MSPKTDDWNENFRKSEKDQNSSFRRNSTMLASSLHLPLLLLLTITCLTANAAKPDCTHVADFDNCVGDTVGFCPKGIACSCKDKVPYCQCPSYRNKWKDYWYMGPKCDYPWSTLDLILMIVVPAVTLSTVVFTLVQWVAYCRSQPKKSRSQERQARLPAQVIPNKPQRQLDAQPKQMLAFPRPLVQNQQEDRFSYSPQRPLPRAVPSAQAGRSNHWVNEMPSADYDQEFEDLPMRQLPRPKASVSLPDYGENSSQPMNHLIANTPSRFVHPQYAYN</sequence>
<keyword evidence="3" id="KW-1185">Reference proteome</keyword>
<dbReference type="GeneID" id="117669500"/>
<dbReference type="InParanoid" id="A0A6P9CAV8"/>
<feature type="region of interest" description="Disordered" evidence="1">
    <location>
        <begin position="1"/>
        <end position="24"/>
    </location>
</feature>
<feature type="compositionally biased region" description="Basic and acidic residues" evidence="1">
    <location>
        <begin position="1"/>
        <end position="19"/>
    </location>
</feature>
<keyword evidence="2" id="KW-1133">Transmembrane helix</keyword>
<evidence type="ECO:0000256" key="1">
    <source>
        <dbReference type="SAM" id="MobiDB-lite"/>
    </source>
</evidence>
<dbReference type="Proteomes" id="UP001652622">
    <property type="component" value="Unplaced"/>
</dbReference>
<feature type="transmembrane region" description="Helical" evidence="2">
    <location>
        <begin position="116"/>
        <end position="140"/>
    </location>
</feature>